<evidence type="ECO:0000256" key="1">
    <source>
        <dbReference type="SAM" id="MobiDB-lite"/>
    </source>
</evidence>
<accession>A0A645GQ46</accession>
<sequence length="37" mass="3939">MVIVLGDDPDLENAGVYQARQNKIDDPVPSPEGNGSK</sequence>
<organism evidence="2">
    <name type="scientific">bioreactor metagenome</name>
    <dbReference type="NCBI Taxonomy" id="1076179"/>
    <lineage>
        <taxon>unclassified sequences</taxon>
        <taxon>metagenomes</taxon>
        <taxon>ecological metagenomes</taxon>
    </lineage>
</organism>
<protein>
    <submittedName>
        <fullName evidence="2">Uncharacterized protein</fullName>
    </submittedName>
</protein>
<comment type="caution">
    <text evidence="2">The sequence shown here is derived from an EMBL/GenBank/DDBJ whole genome shotgun (WGS) entry which is preliminary data.</text>
</comment>
<name>A0A645GQ46_9ZZZZ</name>
<gene>
    <name evidence="2" type="ORF">SDC9_176476</name>
</gene>
<evidence type="ECO:0000313" key="2">
    <source>
        <dbReference type="EMBL" id="MPN29028.1"/>
    </source>
</evidence>
<proteinExistence type="predicted"/>
<dbReference type="AlphaFoldDB" id="A0A645GQ46"/>
<reference evidence="2" key="1">
    <citation type="submission" date="2019-08" db="EMBL/GenBank/DDBJ databases">
        <authorList>
            <person name="Kucharzyk K."/>
            <person name="Murdoch R.W."/>
            <person name="Higgins S."/>
            <person name="Loffler F."/>
        </authorList>
    </citation>
    <scope>NUCLEOTIDE SEQUENCE</scope>
</reference>
<feature type="region of interest" description="Disordered" evidence="1">
    <location>
        <begin position="1"/>
        <end position="37"/>
    </location>
</feature>
<dbReference type="EMBL" id="VSSQ01079536">
    <property type="protein sequence ID" value="MPN29028.1"/>
    <property type="molecule type" value="Genomic_DNA"/>
</dbReference>